<gene>
    <name evidence="1" type="ORF">FDV58_36295</name>
</gene>
<dbReference type="AlphaFoldDB" id="A0A4U6RKE4"/>
<protein>
    <submittedName>
        <fullName evidence="1">Uncharacterized protein</fullName>
    </submittedName>
</protein>
<organism evidence="1 2">
    <name type="scientific">Bradyrhizobium elkanii</name>
    <dbReference type="NCBI Taxonomy" id="29448"/>
    <lineage>
        <taxon>Bacteria</taxon>
        <taxon>Pseudomonadati</taxon>
        <taxon>Pseudomonadota</taxon>
        <taxon>Alphaproteobacteria</taxon>
        <taxon>Hyphomicrobiales</taxon>
        <taxon>Nitrobacteraceae</taxon>
        <taxon>Bradyrhizobium</taxon>
    </lineage>
</organism>
<evidence type="ECO:0000313" key="1">
    <source>
        <dbReference type="EMBL" id="TKV73672.1"/>
    </source>
</evidence>
<accession>A0A4U6RKE4</accession>
<sequence length="162" mass="17609">MSKHNERISVVLIDEPSPLMLADLEPFVEFPGHQCLGRARAAFRFGYRCKQTGVPFATVEIPASTVAQSVPLKASVRVTTDGKVVAESEIPNDSALGRSSETVSLVQLIEETLHVDNLRMEEAGPHELNSLLRELEVSIQRVKAALAAMQDQGLTPSMSRSG</sequence>
<name>A0A4U6RKE4_BRAEL</name>
<reference evidence="1 2" key="1">
    <citation type="submission" date="2019-05" db="EMBL/GenBank/DDBJ databases">
        <title>Draft Genome of Bradyrhizobium elkanii strain SEMIA 938, Used in Commercial Inoculants for Lupinus spp. in Brazil.</title>
        <authorList>
            <person name="Hungria M."/>
            <person name="Delamuta J.R.M."/>
            <person name="Ribeiro R.A."/>
            <person name="Nogueira M.A."/>
        </authorList>
    </citation>
    <scope>NUCLEOTIDE SEQUENCE [LARGE SCALE GENOMIC DNA]</scope>
    <source>
        <strain evidence="1 2">Semia 938</strain>
    </source>
</reference>
<proteinExistence type="predicted"/>
<dbReference type="EMBL" id="SZZP01000033">
    <property type="protein sequence ID" value="TKV73672.1"/>
    <property type="molecule type" value="Genomic_DNA"/>
</dbReference>
<evidence type="ECO:0000313" key="2">
    <source>
        <dbReference type="Proteomes" id="UP000305095"/>
    </source>
</evidence>
<dbReference type="RefSeq" id="WP_137483366.1">
    <property type="nucleotide sequence ID" value="NZ_SZZP01000033.1"/>
</dbReference>
<comment type="caution">
    <text evidence="1">The sequence shown here is derived from an EMBL/GenBank/DDBJ whole genome shotgun (WGS) entry which is preliminary data.</text>
</comment>
<dbReference type="Proteomes" id="UP000305095">
    <property type="component" value="Unassembled WGS sequence"/>
</dbReference>